<evidence type="ECO:0000313" key="2">
    <source>
        <dbReference type="Proteomes" id="UP001156702"/>
    </source>
</evidence>
<protein>
    <submittedName>
        <fullName evidence="1">Uncharacterized protein</fullName>
    </submittedName>
</protein>
<gene>
    <name evidence="1" type="ORF">GCM10007923_04500</name>
</gene>
<organism evidence="1 2">
    <name type="scientific">Shinella yambaruensis</name>
    <dbReference type="NCBI Taxonomy" id="415996"/>
    <lineage>
        <taxon>Bacteria</taxon>
        <taxon>Pseudomonadati</taxon>
        <taxon>Pseudomonadota</taxon>
        <taxon>Alphaproteobacteria</taxon>
        <taxon>Hyphomicrobiales</taxon>
        <taxon>Rhizobiaceae</taxon>
        <taxon>Shinella</taxon>
    </lineage>
</organism>
<accession>A0ABQ5ZB35</accession>
<sequence length="86" mass="9157">MSHCGDRSCIARKAAARRWAGLAARPHVPQAVPFVAVQNLGSGMLRALHPFNGGPMLTAALVVLAKAEQRPGGEDLSLRAISERWS</sequence>
<keyword evidence="2" id="KW-1185">Reference proteome</keyword>
<name>A0ABQ5ZB35_9HYPH</name>
<dbReference type="Proteomes" id="UP001156702">
    <property type="component" value="Unassembled WGS sequence"/>
</dbReference>
<comment type="caution">
    <text evidence="1">The sequence shown here is derived from an EMBL/GenBank/DDBJ whole genome shotgun (WGS) entry which is preliminary data.</text>
</comment>
<evidence type="ECO:0000313" key="1">
    <source>
        <dbReference type="EMBL" id="GLR49245.1"/>
    </source>
</evidence>
<proteinExistence type="predicted"/>
<reference evidence="2" key="1">
    <citation type="journal article" date="2019" name="Int. J. Syst. Evol. Microbiol.">
        <title>The Global Catalogue of Microorganisms (GCM) 10K type strain sequencing project: providing services to taxonomists for standard genome sequencing and annotation.</title>
        <authorList>
            <consortium name="The Broad Institute Genomics Platform"/>
            <consortium name="The Broad Institute Genome Sequencing Center for Infectious Disease"/>
            <person name="Wu L."/>
            <person name="Ma J."/>
        </authorList>
    </citation>
    <scope>NUCLEOTIDE SEQUENCE [LARGE SCALE GENOMIC DNA]</scope>
    <source>
        <strain evidence="2">NBRC 102122</strain>
    </source>
</reference>
<dbReference type="EMBL" id="BSOP01000004">
    <property type="protein sequence ID" value="GLR49245.1"/>
    <property type="molecule type" value="Genomic_DNA"/>
</dbReference>